<name>A0A382DPE6_9ZZZZ</name>
<sequence>MKKSFSIIKLNQEPLVYVKKSTRPNGGKGLFAQKKIKKGTPVVIYYGKMIDSEQIYDYYSDDADNYLKNIFPYVRNTERENIAINGYSALNHKNSNVFGVYVNDYDKLKNTNIPEMKRYAKTAKSCNLEIVETADFPIYFSRRNIKKGEELFAHYSVGYWLLYLGTKAEDMEEIYKKTEWN</sequence>
<dbReference type="EMBL" id="UINC01040446">
    <property type="protein sequence ID" value="SVB40330.1"/>
    <property type="molecule type" value="Genomic_DNA"/>
</dbReference>
<dbReference type="AlphaFoldDB" id="A0A382DPE6"/>
<evidence type="ECO:0000313" key="2">
    <source>
        <dbReference type="EMBL" id="SVB40330.1"/>
    </source>
</evidence>
<feature type="domain" description="SET" evidence="1">
    <location>
        <begin position="14"/>
        <end position="156"/>
    </location>
</feature>
<dbReference type="InterPro" id="IPR046341">
    <property type="entry name" value="SET_dom_sf"/>
</dbReference>
<reference evidence="2" key="1">
    <citation type="submission" date="2018-05" db="EMBL/GenBank/DDBJ databases">
        <authorList>
            <person name="Lanie J.A."/>
            <person name="Ng W.-L."/>
            <person name="Kazmierczak K.M."/>
            <person name="Andrzejewski T.M."/>
            <person name="Davidsen T.M."/>
            <person name="Wayne K.J."/>
            <person name="Tettelin H."/>
            <person name="Glass J.I."/>
            <person name="Rusch D."/>
            <person name="Podicherti R."/>
            <person name="Tsui H.-C.T."/>
            <person name="Winkler M.E."/>
        </authorList>
    </citation>
    <scope>NUCLEOTIDE SEQUENCE</scope>
</reference>
<dbReference type="InterPro" id="IPR001214">
    <property type="entry name" value="SET_dom"/>
</dbReference>
<accession>A0A382DPE6</accession>
<evidence type="ECO:0000259" key="1">
    <source>
        <dbReference type="PROSITE" id="PS50280"/>
    </source>
</evidence>
<protein>
    <recommendedName>
        <fullName evidence="1">SET domain-containing protein</fullName>
    </recommendedName>
</protein>
<dbReference type="SUPFAM" id="SSF82199">
    <property type="entry name" value="SET domain"/>
    <property type="match status" value="1"/>
</dbReference>
<feature type="non-terminal residue" evidence="2">
    <location>
        <position position="181"/>
    </location>
</feature>
<proteinExistence type="predicted"/>
<dbReference type="Pfam" id="PF00856">
    <property type="entry name" value="SET"/>
    <property type="match status" value="1"/>
</dbReference>
<dbReference type="Gene3D" id="2.170.270.10">
    <property type="entry name" value="SET domain"/>
    <property type="match status" value="1"/>
</dbReference>
<dbReference type="PROSITE" id="PS50280">
    <property type="entry name" value="SET"/>
    <property type="match status" value="1"/>
</dbReference>
<gene>
    <name evidence="2" type="ORF">METZ01_LOCUS193184</name>
</gene>
<feature type="non-terminal residue" evidence="2">
    <location>
        <position position="1"/>
    </location>
</feature>
<organism evidence="2">
    <name type="scientific">marine metagenome</name>
    <dbReference type="NCBI Taxonomy" id="408172"/>
    <lineage>
        <taxon>unclassified sequences</taxon>
        <taxon>metagenomes</taxon>
        <taxon>ecological metagenomes</taxon>
    </lineage>
</organism>